<dbReference type="GO" id="GO:0004180">
    <property type="term" value="F:carboxypeptidase activity"/>
    <property type="evidence" value="ECO:0007669"/>
    <property type="project" value="UniProtKB-KW"/>
</dbReference>
<feature type="active site" description="Charge relay system" evidence="10">
    <location>
        <position position="174"/>
    </location>
</feature>
<evidence type="ECO:0000256" key="8">
    <source>
        <dbReference type="ARBA" id="ARBA00022825"/>
    </source>
</evidence>
<gene>
    <name evidence="11" type="primary">cphB_1</name>
    <name evidence="11" type="ORF">C1752_03532</name>
</gene>
<protein>
    <recommendedName>
        <fullName evidence="5 9">Cyanophycinase</fullName>
        <ecNumber evidence="4 9">3.4.15.6</ecNumber>
    </recommendedName>
</protein>
<dbReference type="Proteomes" id="UP000248857">
    <property type="component" value="Unassembled WGS sequence"/>
</dbReference>
<keyword evidence="6 9" id="KW-0645">Protease</keyword>
<dbReference type="InterPro" id="IPR029062">
    <property type="entry name" value="Class_I_gatase-like"/>
</dbReference>
<dbReference type="PANTHER" id="PTHR36175">
    <property type="entry name" value="CYANOPHYCINASE"/>
    <property type="match status" value="1"/>
</dbReference>
<keyword evidence="8 9" id="KW-0720">Serine protease</keyword>
<comment type="similarity">
    <text evidence="3 9">Belongs to the peptidase S51 family.</text>
</comment>
<name>A0A2W1JH40_9CYAN</name>
<dbReference type="OrthoDB" id="9799980at2"/>
<keyword evidence="7 9" id="KW-0378">Hydrolase</keyword>
<dbReference type="GO" id="GO:0008236">
    <property type="term" value="F:serine-type peptidase activity"/>
    <property type="evidence" value="ECO:0007669"/>
    <property type="project" value="UniProtKB-KW"/>
</dbReference>
<comment type="function">
    <text evidence="2 9">Exopeptidase that catalyzes the hydrolytic cleavage of multi-L-arginyl-poly-L-aspartic acid (cyanophycin; a water-insoluble reserve polymer) into aspartate-arginine dipeptides.</text>
</comment>
<evidence type="ECO:0000256" key="10">
    <source>
        <dbReference type="PIRSR" id="PIRSR032067-1"/>
    </source>
</evidence>
<evidence type="ECO:0000256" key="9">
    <source>
        <dbReference type="PIRNR" id="PIRNR032067"/>
    </source>
</evidence>
<dbReference type="RefSeq" id="WP_110986964.1">
    <property type="nucleotide sequence ID" value="NZ_CAWNWM010000009.1"/>
</dbReference>
<dbReference type="AlphaFoldDB" id="A0A2W1JH40"/>
<keyword evidence="12" id="KW-1185">Reference proteome</keyword>
<dbReference type="InterPro" id="IPR005320">
    <property type="entry name" value="Peptidase_S51"/>
</dbReference>
<evidence type="ECO:0000256" key="3">
    <source>
        <dbReference type="ARBA" id="ARBA00006534"/>
    </source>
</evidence>
<dbReference type="SUPFAM" id="SSF52317">
    <property type="entry name" value="Class I glutamine amidotransferase-like"/>
    <property type="match status" value="1"/>
</dbReference>
<comment type="caution">
    <text evidence="11">The sequence shown here is derived from an EMBL/GenBank/DDBJ whole genome shotgun (WGS) entry which is preliminary data.</text>
</comment>
<evidence type="ECO:0000256" key="2">
    <source>
        <dbReference type="ARBA" id="ARBA00002039"/>
    </source>
</evidence>
<dbReference type="PANTHER" id="PTHR36175:SF1">
    <property type="entry name" value="CYANOPHYCINASE"/>
    <property type="match status" value="1"/>
</dbReference>
<dbReference type="NCBIfam" id="TIGR02069">
    <property type="entry name" value="cyanophycinase"/>
    <property type="match status" value="1"/>
</dbReference>
<feature type="active site" description="Charge relay system" evidence="10">
    <location>
        <position position="201"/>
    </location>
</feature>
<evidence type="ECO:0000313" key="12">
    <source>
        <dbReference type="Proteomes" id="UP000248857"/>
    </source>
</evidence>
<dbReference type="PIRSF" id="PIRSF032067">
    <property type="entry name" value="Cyanophycinase"/>
    <property type="match status" value="1"/>
</dbReference>
<dbReference type="EMBL" id="PQWO01000009">
    <property type="protein sequence ID" value="PZD72696.1"/>
    <property type="molecule type" value="Genomic_DNA"/>
</dbReference>
<evidence type="ECO:0000256" key="7">
    <source>
        <dbReference type="ARBA" id="ARBA00022801"/>
    </source>
</evidence>
<evidence type="ECO:0000256" key="6">
    <source>
        <dbReference type="ARBA" id="ARBA00022670"/>
    </source>
</evidence>
<proteinExistence type="inferred from homology"/>
<dbReference type="Gene3D" id="3.40.50.880">
    <property type="match status" value="1"/>
</dbReference>
<comment type="catalytic activity">
    <reaction evidence="1 9">
        <text>[L-4-(L-arginin-2-N-yl)aspartate](n) + H2O = [L-4-(L-arginin-2-N-yl)aspartate](n-1) + L-4-(L-arginin-2-N-yl)aspartate</text>
        <dbReference type="Rhea" id="RHEA:12845"/>
        <dbReference type="Rhea" id="RHEA-COMP:13728"/>
        <dbReference type="Rhea" id="RHEA-COMP:13734"/>
        <dbReference type="ChEBI" id="CHEBI:15377"/>
        <dbReference type="ChEBI" id="CHEBI:137986"/>
        <dbReference type="ChEBI" id="CHEBI:137991"/>
        <dbReference type="EC" id="3.4.15.6"/>
    </reaction>
</comment>
<evidence type="ECO:0000256" key="1">
    <source>
        <dbReference type="ARBA" id="ARBA00001092"/>
    </source>
</evidence>
<reference evidence="11 12" key="1">
    <citation type="journal article" date="2018" name="Sci. Rep.">
        <title>A novel species of the marine cyanobacterium Acaryochloris with a unique pigment content and lifestyle.</title>
        <authorList>
            <person name="Partensky F."/>
            <person name="Six C."/>
            <person name="Ratin M."/>
            <person name="Garczarek L."/>
            <person name="Vaulot D."/>
            <person name="Probert I."/>
            <person name="Calteau A."/>
            <person name="Gourvil P."/>
            <person name="Marie D."/>
            <person name="Grebert T."/>
            <person name="Bouchier C."/>
            <person name="Le Panse S."/>
            <person name="Gachenot M."/>
            <person name="Rodriguez F."/>
            <person name="Garrido J.L."/>
        </authorList>
    </citation>
    <scope>NUCLEOTIDE SEQUENCE [LARGE SCALE GENOMIC DNA]</scope>
    <source>
        <strain evidence="11 12">RCC1774</strain>
    </source>
</reference>
<dbReference type="InterPro" id="IPR011811">
    <property type="entry name" value="Peptidase_S51_cyanophycinase"/>
</dbReference>
<keyword evidence="11" id="KW-0121">Carboxypeptidase</keyword>
<dbReference type="GO" id="GO:0008241">
    <property type="term" value="F:peptidyl-dipeptidase activity"/>
    <property type="evidence" value="ECO:0007669"/>
    <property type="project" value="UniProtKB-EC"/>
</dbReference>
<sequence>MVIPTQYPIMVIGGAEDKVNECSILTAFFESAGGKLATIGIIPCASQEPSAVGDRYYQIFKRMGAHRVEVLDIRRPHECDELRWLDILDDCTGVFVTGGDQVRLFHFINDSKFIAAIRKRLHLGSLVLAGTSAGAAIMGEKMISGGSSGESPNRSLVDLMDGLGIIPEVLVDQHFHNRNRMARLLSAIATYPEKLGMGIDEDTCAAFRGDGSFEILGKGSITVIDPGELAYTNHPESDETSPLSLHNLTVHILNRGDLYHYQHRTVLPS</sequence>
<evidence type="ECO:0000313" key="11">
    <source>
        <dbReference type="EMBL" id="PZD72696.1"/>
    </source>
</evidence>
<evidence type="ECO:0000256" key="4">
    <source>
        <dbReference type="ARBA" id="ARBA00013115"/>
    </source>
</evidence>
<dbReference type="Pfam" id="PF03575">
    <property type="entry name" value="Peptidase_S51"/>
    <property type="match status" value="1"/>
</dbReference>
<accession>A0A2W1JH40</accession>
<feature type="active site" description="Charge relay system" evidence="10">
    <location>
        <position position="132"/>
    </location>
</feature>
<dbReference type="CDD" id="cd03145">
    <property type="entry name" value="GAT1_cyanophycinase"/>
    <property type="match status" value="1"/>
</dbReference>
<dbReference type="GO" id="GO:0006508">
    <property type="term" value="P:proteolysis"/>
    <property type="evidence" value="ECO:0007669"/>
    <property type="project" value="UniProtKB-KW"/>
</dbReference>
<dbReference type="EC" id="3.4.15.6" evidence="4 9"/>
<organism evidence="11 12">
    <name type="scientific">Acaryochloris thomasi RCC1774</name>
    <dbReference type="NCBI Taxonomy" id="1764569"/>
    <lineage>
        <taxon>Bacteria</taxon>
        <taxon>Bacillati</taxon>
        <taxon>Cyanobacteriota</taxon>
        <taxon>Cyanophyceae</taxon>
        <taxon>Acaryochloridales</taxon>
        <taxon>Acaryochloridaceae</taxon>
        <taxon>Acaryochloris</taxon>
        <taxon>Acaryochloris thomasi</taxon>
    </lineage>
</organism>
<evidence type="ECO:0000256" key="5">
    <source>
        <dbReference type="ARBA" id="ARBA00015719"/>
    </source>
</evidence>